<dbReference type="AlphaFoldDB" id="A0A940IEK4"/>
<dbReference type="Pfam" id="PF05547">
    <property type="entry name" value="Peptidase_M6"/>
    <property type="match status" value="1"/>
</dbReference>
<protein>
    <submittedName>
        <fullName evidence="2">M6 family metalloprotease domain-containing protein</fullName>
    </submittedName>
</protein>
<keyword evidence="2" id="KW-0482">Metalloprotease</keyword>
<keyword evidence="2" id="KW-0378">Hydrolase</keyword>
<comment type="caution">
    <text evidence="2">The sequence shown here is derived from an EMBL/GenBank/DDBJ whole genome shotgun (WGS) entry which is preliminary data.</text>
</comment>
<dbReference type="Proteomes" id="UP000712007">
    <property type="component" value="Unassembled WGS sequence"/>
</dbReference>
<dbReference type="PANTHER" id="PTHR41775:SF1">
    <property type="entry name" value="PEPTIDASE M6-LIKE DOMAIN-CONTAINING PROTEIN"/>
    <property type="match status" value="1"/>
</dbReference>
<evidence type="ECO:0000313" key="3">
    <source>
        <dbReference type="Proteomes" id="UP000712007"/>
    </source>
</evidence>
<reference evidence="2" key="1">
    <citation type="submission" date="2020-10" db="EMBL/GenBank/DDBJ databases">
        <authorList>
            <person name="Gilroy R."/>
        </authorList>
    </citation>
    <scope>NUCLEOTIDE SEQUENCE</scope>
    <source>
        <strain evidence="2">3924</strain>
    </source>
</reference>
<evidence type="ECO:0000313" key="2">
    <source>
        <dbReference type="EMBL" id="MBO8439697.1"/>
    </source>
</evidence>
<dbReference type="PANTHER" id="PTHR41775">
    <property type="entry name" value="SECRETED PROTEIN-RELATED"/>
    <property type="match status" value="1"/>
</dbReference>
<dbReference type="NCBIfam" id="TIGR03296">
    <property type="entry name" value="M6dom_TIGR03296"/>
    <property type="match status" value="1"/>
</dbReference>
<sequence>MKFQHQGEVRLQFSNIMNQNGYRAPAYSTPTGSVRDLYLDASYGQLDVSATVVGPYTVSGSRDYYGLNTDDGRDIHVDELVTQAIELAANDVSMEQFDNNGDGYVECVHIVYAGVGEDENSNNEAFRNAIWPHQSYISREKEDDKWISRYIVTPELYKTNYRGIGTICHELGHALGVPDFYDTDNEGSGGIFKGTGKFDLMGNGCWNEDANFPAHPNPYVKTQLFGWTQAQELTGNNTVYTLAQSETNPMCIHKISTPDGGYYLLENRQQDYLPKSGLLIYHVHPDIAQSVAGNFVWNNSINAGHPQMCYVVDASSSYKFPTGSPDSYGSISGGAVFPGYSSSPNIFFTSTSTPSNVGWDGQYPQNKDVAFIHEDGDNIKFVFNPSISGPSTLCTQGIYSIPDVPDMPWETSIDWSYGSIVMPDPQPVIFGEGQGTESISVVRNGEYIKDPVSGEYFPRYFYSGNINIMAKVSCAGDSYTMDKRITLPMQQDLRIQCDDNDGITPIQYFGGGATVHLSLREPSDNPSHIKWVCDFDFDDNLEGIPPGSHYTETYYGNSVAIPTYPTFGGTLTVSVYDIGDECNPDRHETWSHHFIPTIIYIDHTNPASGSVDISLSCVAAEDTGNTPAVLSAATAQKEPYMGAYRLELWHDHYGLVRSLDSDGNRPTLTLDLHGLTPDIYYIRLLIDGEINSVSKLMVR</sequence>
<reference evidence="2" key="2">
    <citation type="journal article" date="2021" name="PeerJ">
        <title>Extensive microbial diversity within the chicken gut microbiome revealed by metagenomics and culture.</title>
        <authorList>
            <person name="Gilroy R."/>
            <person name="Ravi A."/>
            <person name="Getino M."/>
            <person name="Pursley I."/>
            <person name="Horton D.L."/>
            <person name="Alikhan N.F."/>
            <person name="Baker D."/>
            <person name="Gharbi K."/>
            <person name="Hall N."/>
            <person name="Watson M."/>
            <person name="Adriaenssens E.M."/>
            <person name="Foster-Nyarko E."/>
            <person name="Jarju S."/>
            <person name="Secka A."/>
            <person name="Antonio M."/>
            <person name="Oren A."/>
            <person name="Chaudhuri R.R."/>
            <person name="La Ragione R."/>
            <person name="Hildebrand F."/>
            <person name="Pallen M.J."/>
        </authorList>
    </citation>
    <scope>NUCLEOTIDE SEQUENCE</scope>
    <source>
        <strain evidence="2">3924</strain>
    </source>
</reference>
<organism evidence="2 3">
    <name type="scientific">Candidatus Aphodosoma intestinipullorum</name>
    <dbReference type="NCBI Taxonomy" id="2840674"/>
    <lineage>
        <taxon>Bacteria</taxon>
        <taxon>Pseudomonadati</taxon>
        <taxon>Bacteroidota</taxon>
        <taxon>Bacteroidia</taxon>
        <taxon>Bacteroidales</taxon>
        <taxon>Candidatus Aphodosoma</taxon>
    </lineage>
</organism>
<dbReference type="EMBL" id="JADIMV010000057">
    <property type="protein sequence ID" value="MBO8439697.1"/>
    <property type="molecule type" value="Genomic_DNA"/>
</dbReference>
<feature type="domain" description="Peptidase M6-like" evidence="1">
    <location>
        <begin position="17"/>
        <end position="224"/>
    </location>
</feature>
<gene>
    <name evidence="2" type="ORF">IAC51_03505</name>
</gene>
<keyword evidence="2" id="KW-0645">Protease</keyword>
<name>A0A940IEK4_9BACT</name>
<dbReference type="InterPro" id="IPR008757">
    <property type="entry name" value="Peptidase_M6-like_domain"/>
</dbReference>
<dbReference type="SUPFAM" id="SSF55486">
    <property type="entry name" value="Metalloproteases ('zincins'), catalytic domain"/>
    <property type="match status" value="1"/>
</dbReference>
<dbReference type="GO" id="GO:0006508">
    <property type="term" value="P:proteolysis"/>
    <property type="evidence" value="ECO:0007669"/>
    <property type="project" value="InterPro"/>
</dbReference>
<evidence type="ECO:0000259" key="1">
    <source>
        <dbReference type="Pfam" id="PF05547"/>
    </source>
</evidence>
<dbReference type="GO" id="GO:0008237">
    <property type="term" value="F:metallopeptidase activity"/>
    <property type="evidence" value="ECO:0007669"/>
    <property type="project" value="UniProtKB-KW"/>
</dbReference>
<accession>A0A940IEK4</accession>
<proteinExistence type="predicted"/>